<name>A0ABW0VTK2_9BACL</name>
<dbReference type="RefSeq" id="WP_379187411.1">
    <property type="nucleotide sequence ID" value="NZ_JBHSOW010000028.1"/>
</dbReference>
<evidence type="ECO:0000256" key="5">
    <source>
        <dbReference type="ARBA" id="ARBA00023284"/>
    </source>
</evidence>
<proteinExistence type="inferred from homology"/>
<dbReference type="SUPFAM" id="SSF52833">
    <property type="entry name" value="Thioredoxin-like"/>
    <property type="match status" value="1"/>
</dbReference>
<sequence length="238" mass="27140">MAQATKKSEYKSLRKIQQIQQEKQRKRMKQLFWITGIVVAALIIVAVIFAPKPGVVSFNYDELPTLGKTDAPIKIVEFGDYKCPSCKIFSQEIEPQLKKDYIDNGTVSLSFMNFTIIDPDSVTAALAAQSIYHQNNEAFWGFYDSIYKNQGQEHVTWATPEFLTNLAKQEKLDVDYDKLNSDITSAKYQSEVDSHNSKARQLNVQSTPTLFINGVMFEDVFDYEALKKAIEQAQKDLK</sequence>
<protein>
    <submittedName>
        <fullName evidence="8">DsbA family protein</fullName>
    </submittedName>
</protein>
<dbReference type="PANTHER" id="PTHR13887:SF14">
    <property type="entry name" value="DISULFIDE BOND FORMATION PROTEIN D"/>
    <property type="match status" value="1"/>
</dbReference>
<evidence type="ECO:0000256" key="1">
    <source>
        <dbReference type="ARBA" id="ARBA00005791"/>
    </source>
</evidence>
<evidence type="ECO:0000256" key="4">
    <source>
        <dbReference type="ARBA" id="ARBA00023157"/>
    </source>
</evidence>
<evidence type="ECO:0000256" key="6">
    <source>
        <dbReference type="SAM" id="Phobius"/>
    </source>
</evidence>
<evidence type="ECO:0000256" key="3">
    <source>
        <dbReference type="ARBA" id="ARBA00023002"/>
    </source>
</evidence>
<dbReference type="InterPro" id="IPR036249">
    <property type="entry name" value="Thioredoxin-like_sf"/>
</dbReference>
<comment type="similarity">
    <text evidence="1">Belongs to the thioredoxin family. DsbA subfamily.</text>
</comment>
<dbReference type="PROSITE" id="PS51352">
    <property type="entry name" value="THIOREDOXIN_2"/>
    <property type="match status" value="1"/>
</dbReference>
<dbReference type="Proteomes" id="UP001596047">
    <property type="component" value="Unassembled WGS sequence"/>
</dbReference>
<feature type="transmembrane region" description="Helical" evidence="6">
    <location>
        <begin position="31"/>
        <end position="50"/>
    </location>
</feature>
<evidence type="ECO:0000256" key="2">
    <source>
        <dbReference type="ARBA" id="ARBA00022729"/>
    </source>
</evidence>
<comment type="caution">
    <text evidence="8">The sequence shown here is derived from an EMBL/GenBank/DDBJ whole genome shotgun (WGS) entry which is preliminary data.</text>
</comment>
<gene>
    <name evidence="8" type="ORF">ACFPYJ_07220</name>
</gene>
<dbReference type="Gene3D" id="3.40.30.10">
    <property type="entry name" value="Glutaredoxin"/>
    <property type="match status" value="1"/>
</dbReference>
<keyword evidence="9" id="KW-1185">Reference proteome</keyword>
<feature type="domain" description="Thioredoxin" evidence="7">
    <location>
        <begin position="40"/>
        <end position="235"/>
    </location>
</feature>
<evidence type="ECO:0000259" key="7">
    <source>
        <dbReference type="PROSITE" id="PS51352"/>
    </source>
</evidence>
<reference evidence="9" key="1">
    <citation type="journal article" date="2019" name="Int. J. Syst. Evol. Microbiol.">
        <title>The Global Catalogue of Microorganisms (GCM) 10K type strain sequencing project: providing services to taxonomists for standard genome sequencing and annotation.</title>
        <authorList>
            <consortium name="The Broad Institute Genomics Platform"/>
            <consortium name="The Broad Institute Genome Sequencing Center for Infectious Disease"/>
            <person name="Wu L."/>
            <person name="Ma J."/>
        </authorList>
    </citation>
    <scope>NUCLEOTIDE SEQUENCE [LARGE SCALE GENOMIC DNA]</scope>
    <source>
        <strain evidence="9">CGMCC 1.3240</strain>
    </source>
</reference>
<keyword evidence="3" id="KW-0560">Oxidoreductase</keyword>
<dbReference type="PANTHER" id="PTHR13887">
    <property type="entry name" value="GLUTATHIONE S-TRANSFERASE KAPPA"/>
    <property type="match status" value="1"/>
</dbReference>
<dbReference type="InterPro" id="IPR012336">
    <property type="entry name" value="Thioredoxin-like_fold"/>
</dbReference>
<keyword evidence="5" id="KW-0676">Redox-active center</keyword>
<keyword evidence="2" id="KW-0732">Signal</keyword>
<dbReference type="EMBL" id="JBHSOW010000028">
    <property type="protein sequence ID" value="MFC5648920.1"/>
    <property type="molecule type" value="Genomic_DNA"/>
</dbReference>
<keyword evidence="6" id="KW-0812">Transmembrane</keyword>
<keyword evidence="6" id="KW-1133">Transmembrane helix</keyword>
<dbReference type="InterPro" id="IPR013766">
    <property type="entry name" value="Thioredoxin_domain"/>
</dbReference>
<keyword evidence="4" id="KW-1015">Disulfide bond</keyword>
<evidence type="ECO:0000313" key="9">
    <source>
        <dbReference type="Proteomes" id="UP001596047"/>
    </source>
</evidence>
<keyword evidence="6" id="KW-0472">Membrane</keyword>
<organism evidence="8 9">
    <name type="scientific">Paenibacillus solisilvae</name>
    <dbReference type="NCBI Taxonomy" id="2486751"/>
    <lineage>
        <taxon>Bacteria</taxon>
        <taxon>Bacillati</taxon>
        <taxon>Bacillota</taxon>
        <taxon>Bacilli</taxon>
        <taxon>Bacillales</taxon>
        <taxon>Paenibacillaceae</taxon>
        <taxon>Paenibacillus</taxon>
    </lineage>
</organism>
<accession>A0ABW0VTK2</accession>
<dbReference type="Pfam" id="PF13462">
    <property type="entry name" value="Thioredoxin_4"/>
    <property type="match status" value="1"/>
</dbReference>
<evidence type="ECO:0000313" key="8">
    <source>
        <dbReference type="EMBL" id="MFC5648920.1"/>
    </source>
</evidence>